<dbReference type="Gene3D" id="2.60.40.150">
    <property type="entry name" value="C2 domain"/>
    <property type="match status" value="1"/>
</dbReference>
<gene>
    <name evidence="1" type="ORF">HNAJ_LOCUS6178</name>
</gene>
<name>A0A0R3TGJ1_RODNA</name>
<organism evidence="3">
    <name type="scientific">Rodentolepis nana</name>
    <name type="common">Dwarf tapeworm</name>
    <name type="synonym">Hymenolepis nana</name>
    <dbReference type="NCBI Taxonomy" id="102285"/>
    <lineage>
        <taxon>Eukaryota</taxon>
        <taxon>Metazoa</taxon>
        <taxon>Spiralia</taxon>
        <taxon>Lophotrochozoa</taxon>
        <taxon>Platyhelminthes</taxon>
        <taxon>Cestoda</taxon>
        <taxon>Eucestoda</taxon>
        <taxon>Cyclophyllidea</taxon>
        <taxon>Hymenolepididae</taxon>
        <taxon>Rodentolepis</taxon>
    </lineage>
</organism>
<proteinExistence type="predicted"/>
<dbReference type="Proteomes" id="UP000278807">
    <property type="component" value="Unassembled WGS sequence"/>
</dbReference>
<evidence type="ECO:0000313" key="1">
    <source>
        <dbReference type="EMBL" id="VDO02038.1"/>
    </source>
</evidence>
<reference evidence="1 2" key="2">
    <citation type="submission" date="2018-11" db="EMBL/GenBank/DDBJ databases">
        <authorList>
            <consortium name="Pathogen Informatics"/>
        </authorList>
    </citation>
    <scope>NUCLEOTIDE SEQUENCE [LARGE SCALE GENOMIC DNA]</scope>
</reference>
<dbReference type="SUPFAM" id="SSF49562">
    <property type="entry name" value="C2 domain (Calcium/lipid-binding domain, CaLB)"/>
    <property type="match status" value="1"/>
</dbReference>
<dbReference type="InterPro" id="IPR035892">
    <property type="entry name" value="C2_domain_sf"/>
</dbReference>
<reference evidence="3" key="1">
    <citation type="submission" date="2017-02" db="UniProtKB">
        <authorList>
            <consortium name="WormBaseParasite"/>
        </authorList>
    </citation>
    <scope>IDENTIFICATION</scope>
</reference>
<evidence type="ECO:0000313" key="3">
    <source>
        <dbReference type="WBParaSite" id="HNAJ_0000618201-mRNA-1"/>
    </source>
</evidence>
<sequence>MGFNRVHVALTYAGRPLSKVCPISKDQKNFPDLNNCPEYENTVPVHSDSYYSKMVDFKSNGKINEWIRFLDFRLRHLPRETMLNISLIACKKEMKDSSTCESALAS</sequence>
<evidence type="ECO:0000313" key="2">
    <source>
        <dbReference type="Proteomes" id="UP000278807"/>
    </source>
</evidence>
<protein>
    <submittedName>
        <fullName evidence="1 3">Uncharacterized protein</fullName>
    </submittedName>
</protein>
<dbReference type="WBParaSite" id="HNAJ_0000618201-mRNA-1">
    <property type="protein sequence ID" value="HNAJ_0000618201-mRNA-1"/>
    <property type="gene ID" value="HNAJ_0000618201"/>
</dbReference>
<dbReference type="AlphaFoldDB" id="A0A0R3TGJ1"/>
<accession>A0A0R3TGJ1</accession>
<keyword evidence="2" id="KW-1185">Reference proteome</keyword>
<dbReference type="EMBL" id="UZAE01006232">
    <property type="protein sequence ID" value="VDO02038.1"/>
    <property type="molecule type" value="Genomic_DNA"/>
</dbReference>